<dbReference type="EMBL" id="HBGH01007652">
    <property type="protein sequence ID" value="CAD9232101.1"/>
    <property type="molecule type" value="Transcribed_RNA"/>
</dbReference>
<accession>A0A6T6BKI2</accession>
<protein>
    <submittedName>
        <fullName evidence="1">Uncharacterized protein</fullName>
    </submittedName>
</protein>
<organism evidence="1">
    <name type="scientific">Compsopogon caeruleus</name>
    <dbReference type="NCBI Taxonomy" id="31354"/>
    <lineage>
        <taxon>Eukaryota</taxon>
        <taxon>Rhodophyta</taxon>
        <taxon>Compsopogonophyceae</taxon>
        <taxon>Compsopogonales</taxon>
        <taxon>Compsopogonaceae</taxon>
        <taxon>Compsopogon</taxon>
    </lineage>
</organism>
<name>A0A6T6BKI2_9RHOD</name>
<evidence type="ECO:0000313" key="2">
    <source>
        <dbReference type="EMBL" id="CAD9232101.1"/>
    </source>
</evidence>
<gene>
    <name evidence="1" type="ORF">CCAE0312_LOCUS4181</name>
    <name evidence="2" type="ORF">CCAE0312_LOCUS4182</name>
</gene>
<evidence type="ECO:0000313" key="1">
    <source>
        <dbReference type="EMBL" id="CAD9232100.1"/>
    </source>
</evidence>
<dbReference type="AlphaFoldDB" id="A0A6T6BKI2"/>
<reference evidence="1" key="1">
    <citation type="submission" date="2021-01" db="EMBL/GenBank/DDBJ databases">
        <authorList>
            <person name="Corre E."/>
            <person name="Pelletier E."/>
            <person name="Niang G."/>
            <person name="Scheremetjew M."/>
            <person name="Finn R."/>
            <person name="Kale V."/>
            <person name="Holt S."/>
            <person name="Cochrane G."/>
            <person name="Meng A."/>
            <person name="Brown T."/>
            <person name="Cohen L."/>
        </authorList>
    </citation>
    <scope>NUCLEOTIDE SEQUENCE</scope>
    <source>
        <strain evidence="1">SAG 36.94</strain>
    </source>
</reference>
<dbReference type="EMBL" id="HBGH01007650">
    <property type="protein sequence ID" value="CAD9232100.1"/>
    <property type="molecule type" value="Transcribed_RNA"/>
</dbReference>
<sequence>MAQVCDVNSGVNHHLVQFITCIQLNTAGNESSRMNLVCAYISHESLVTSRLKEEPGEAEAKSDRAGGFRQKMVHFLAVNAACLGFVACECADKKTKSKPLDYDPGCLSIERGMFFSFRGPSLTRKTT</sequence>
<proteinExistence type="predicted"/>